<dbReference type="Proteomes" id="UP000324800">
    <property type="component" value="Unassembled WGS sequence"/>
</dbReference>
<feature type="compositionally biased region" description="Basic and acidic residues" evidence="1">
    <location>
        <begin position="328"/>
        <end position="342"/>
    </location>
</feature>
<reference evidence="2 3" key="1">
    <citation type="submission" date="2019-03" db="EMBL/GenBank/DDBJ databases">
        <title>Single cell metagenomics reveals metabolic interactions within the superorganism composed of flagellate Streblomastix strix and complex community of Bacteroidetes bacteria on its surface.</title>
        <authorList>
            <person name="Treitli S.C."/>
            <person name="Kolisko M."/>
            <person name="Husnik F."/>
            <person name="Keeling P."/>
            <person name="Hampl V."/>
        </authorList>
    </citation>
    <scope>NUCLEOTIDE SEQUENCE [LARGE SCALE GENOMIC DNA]</scope>
    <source>
        <strain evidence="2">ST1C</strain>
    </source>
</reference>
<gene>
    <name evidence="2" type="ORF">EZS28_042243</name>
</gene>
<evidence type="ECO:0000313" key="3">
    <source>
        <dbReference type="Proteomes" id="UP000324800"/>
    </source>
</evidence>
<feature type="non-terminal residue" evidence="2">
    <location>
        <position position="435"/>
    </location>
</feature>
<accession>A0A5J4TX76</accession>
<name>A0A5J4TX76_9EUKA</name>
<protein>
    <submittedName>
        <fullName evidence="2">Uncharacterized protein</fullName>
    </submittedName>
</protein>
<organism evidence="2 3">
    <name type="scientific">Streblomastix strix</name>
    <dbReference type="NCBI Taxonomy" id="222440"/>
    <lineage>
        <taxon>Eukaryota</taxon>
        <taxon>Metamonada</taxon>
        <taxon>Preaxostyla</taxon>
        <taxon>Oxymonadida</taxon>
        <taxon>Streblomastigidae</taxon>
        <taxon>Streblomastix</taxon>
    </lineage>
</organism>
<dbReference type="AlphaFoldDB" id="A0A5J4TX76"/>
<proteinExistence type="predicted"/>
<dbReference type="EMBL" id="SNRW01024491">
    <property type="protein sequence ID" value="KAA6362231.1"/>
    <property type="molecule type" value="Genomic_DNA"/>
</dbReference>
<sequence length="435" mass="49444">MLREMEKPREQGNTSIVEKSNLLQWERGISRVNGLINKRRIGIGNNQSDKLTGNSIVEQNLCNKETGRRIEENNGLSATEYIAKIPTFYNERSEQGTGNVEIKRLGMPDGHQISVQSCSSNGRTGEIPCIHTQRNSLYTSGNAIWNLDSTENFCKDDINSNRQGEEQESSSHNKLRRRHSISNEGSGIISGGDIVDSRGVQEIWMGNQREEEQTETGVTVCIPGMDVQFNNNEDLIDQREKEGIEGTSLKTDKANNGRKNTKDQKRGKFGWQAQVFHSIIQTRRTASIANKQVNEQSSESVGMDKRDDSIKEMPDRTILVGDIIGEQQTKDDRQETERDNNLDRCINNRMGSECDQEQHKDQEDIRIMGSEHGEFQSERNTSNMQINTIPQGIHQPIGIQLSNDRNRQYNSVFLNSKSKSKISFEESDRFDFINR</sequence>
<feature type="compositionally biased region" description="Basic and acidic residues" evidence="1">
    <location>
        <begin position="156"/>
        <end position="171"/>
    </location>
</feature>
<evidence type="ECO:0000313" key="2">
    <source>
        <dbReference type="EMBL" id="KAA6362231.1"/>
    </source>
</evidence>
<feature type="region of interest" description="Disordered" evidence="1">
    <location>
        <begin position="156"/>
        <end position="193"/>
    </location>
</feature>
<feature type="region of interest" description="Disordered" evidence="1">
    <location>
        <begin position="326"/>
        <end position="360"/>
    </location>
</feature>
<comment type="caution">
    <text evidence="2">The sequence shown here is derived from an EMBL/GenBank/DDBJ whole genome shotgun (WGS) entry which is preliminary data.</text>
</comment>
<feature type="compositionally biased region" description="Low complexity" evidence="1">
    <location>
        <begin position="182"/>
        <end position="193"/>
    </location>
</feature>
<evidence type="ECO:0000256" key="1">
    <source>
        <dbReference type="SAM" id="MobiDB-lite"/>
    </source>
</evidence>